<dbReference type="InterPro" id="IPR000620">
    <property type="entry name" value="EamA_dom"/>
</dbReference>
<dbReference type="SUPFAM" id="SSF103481">
    <property type="entry name" value="Multidrug resistance efflux transporter EmrE"/>
    <property type="match status" value="2"/>
</dbReference>
<keyword evidence="1" id="KW-1133">Transmembrane helix</keyword>
<keyword evidence="4" id="KW-1185">Reference proteome</keyword>
<feature type="transmembrane region" description="Helical" evidence="1">
    <location>
        <begin position="79"/>
        <end position="96"/>
    </location>
</feature>
<dbReference type="PANTHER" id="PTHR22911">
    <property type="entry name" value="ACYL-MALONYL CONDENSING ENZYME-RELATED"/>
    <property type="match status" value="1"/>
</dbReference>
<dbReference type="InterPro" id="IPR037185">
    <property type="entry name" value="EmrE-like"/>
</dbReference>
<dbReference type="Gene3D" id="1.10.3730.20">
    <property type="match status" value="2"/>
</dbReference>
<feature type="transmembrane region" description="Helical" evidence="1">
    <location>
        <begin position="12"/>
        <end position="33"/>
    </location>
</feature>
<sequence length="297" mass="31988">MDPEKPRTIIGIALMLGAMAVLPFLDVVAKMLGNQGMPILQIVWARMAFSALLTLPFTLRHGGIPAIRPDRPAYHTLRAALLIAATFLFFSALKYLPIADALAIFFVQPLILTAISPILLNEKVGPRRWAAVAVGFVGTLIIIRPGFTDLNPGTLLALGAGASLAVYFAMTRRIAGSAPAMVTTFHTSLMGAILTTLAVIPLWDPPTAAQWGLLFLIGCFATVGHFLIVRAYDHAEASLLAPLAYTEIIMATLAGWWFFGDFPDGWTFFGVAILIACATYISIRERKAALKAIAPRA</sequence>
<protein>
    <submittedName>
        <fullName evidence="3">EamA family transporter</fullName>
    </submittedName>
</protein>
<keyword evidence="1" id="KW-0472">Membrane</keyword>
<dbReference type="Pfam" id="PF00892">
    <property type="entry name" value="EamA"/>
    <property type="match status" value="2"/>
</dbReference>
<feature type="transmembrane region" description="Helical" evidence="1">
    <location>
        <begin position="265"/>
        <end position="283"/>
    </location>
</feature>
<reference evidence="4" key="1">
    <citation type="submission" date="2020-01" db="EMBL/GenBank/DDBJ databases">
        <title>Sphingomonas sp. strain CSW-10.</title>
        <authorList>
            <person name="Chen W.-M."/>
        </authorList>
    </citation>
    <scope>NUCLEOTIDE SEQUENCE [LARGE SCALE GENOMIC DNA]</scope>
    <source>
        <strain evidence="4">CCP-1</strain>
    </source>
</reference>
<evidence type="ECO:0000313" key="4">
    <source>
        <dbReference type="Proteomes" id="UP001517376"/>
    </source>
</evidence>
<feature type="transmembrane region" description="Helical" evidence="1">
    <location>
        <begin position="39"/>
        <end position="59"/>
    </location>
</feature>
<name>A0ABW9YAD1_9RHOB</name>
<feature type="domain" description="EamA" evidence="2">
    <location>
        <begin position="152"/>
        <end position="281"/>
    </location>
</feature>
<keyword evidence="1" id="KW-0812">Transmembrane</keyword>
<feature type="transmembrane region" description="Helical" evidence="1">
    <location>
        <begin position="240"/>
        <end position="259"/>
    </location>
</feature>
<comment type="caution">
    <text evidence="3">The sequence shown here is derived from an EMBL/GenBank/DDBJ whole genome shotgun (WGS) entry which is preliminary data.</text>
</comment>
<evidence type="ECO:0000313" key="3">
    <source>
        <dbReference type="EMBL" id="NBE09104.1"/>
    </source>
</evidence>
<dbReference type="RefSeq" id="WP_161768182.1">
    <property type="nucleotide sequence ID" value="NZ_JAAATW010000004.1"/>
</dbReference>
<feature type="transmembrane region" description="Helical" evidence="1">
    <location>
        <begin position="129"/>
        <end position="147"/>
    </location>
</feature>
<evidence type="ECO:0000259" key="2">
    <source>
        <dbReference type="Pfam" id="PF00892"/>
    </source>
</evidence>
<gene>
    <name evidence="3" type="ORF">GU920_16290</name>
</gene>
<feature type="domain" description="EamA" evidence="2">
    <location>
        <begin position="10"/>
        <end position="143"/>
    </location>
</feature>
<feature type="transmembrane region" description="Helical" evidence="1">
    <location>
        <begin position="209"/>
        <end position="228"/>
    </location>
</feature>
<evidence type="ECO:0000256" key="1">
    <source>
        <dbReference type="SAM" id="Phobius"/>
    </source>
</evidence>
<organism evidence="3 4">
    <name type="scientific">Paragemmobacter ruber</name>
    <dbReference type="NCBI Taxonomy" id="1985673"/>
    <lineage>
        <taxon>Bacteria</taxon>
        <taxon>Pseudomonadati</taxon>
        <taxon>Pseudomonadota</taxon>
        <taxon>Alphaproteobacteria</taxon>
        <taxon>Rhodobacterales</taxon>
        <taxon>Paracoccaceae</taxon>
        <taxon>Paragemmobacter</taxon>
    </lineage>
</organism>
<accession>A0ABW9YAD1</accession>
<feature type="transmembrane region" description="Helical" evidence="1">
    <location>
        <begin position="153"/>
        <end position="170"/>
    </location>
</feature>
<dbReference type="EMBL" id="JAAATW010000004">
    <property type="protein sequence ID" value="NBE09104.1"/>
    <property type="molecule type" value="Genomic_DNA"/>
</dbReference>
<feature type="transmembrane region" description="Helical" evidence="1">
    <location>
        <begin position="102"/>
        <end position="120"/>
    </location>
</feature>
<feature type="transmembrane region" description="Helical" evidence="1">
    <location>
        <begin position="182"/>
        <end position="203"/>
    </location>
</feature>
<proteinExistence type="predicted"/>
<dbReference type="PANTHER" id="PTHR22911:SF103">
    <property type="entry name" value="BLR2811 PROTEIN"/>
    <property type="match status" value="1"/>
</dbReference>
<dbReference type="Proteomes" id="UP001517376">
    <property type="component" value="Unassembled WGS sequence"/>
</dbReference>